<dbReference type="InterPro" id="IPR009057">
    <property type="entry name" value="Homeodomain-like_sf"/>
</dbReference>
<dbReference type="Gene3D" id="1.10.10.60">
    <property type="entry name" value="Homeodomain-like"/>
    <property type="match status" value="2"/>
</dbReference>
<evidence type="ECO:0000256" key="2">
    <source>
        <dbReference type="ARBA" id="ARBA00023125"/>
    </source>
</evidence>
<dbReference type="VEuPathDB" id="TrichDB:TVAG_176670"/>
<dbReference type="OrthoDB" id="2143914at2759"/>
<evidence type="ECO:0000259" key="5">
    <source>
        <dbReference type="PROSITE" id="PS50090"/>
    </source>
</evidence>
<keyword evidence="1" id="KW-0805">Transcription regulation</keyword>
<dbReference type="GO" id="GO:0000978">
    <property type="term" value="F:RNA polymerase II cis-regulatory region sequence-specific DNA binding"/>
    <property type="evidence" value="ECO:0000318"/>
    <property type="project" value="GO_Central"/>
</dbReference>
<dbReference type="PROSITE" id="PS51294">
    <property type="entry name" value="HTH_MYB"/>
    <property type="match status" value="2"/>
</dbReference>
<keyword evidence="2 7" id="KW-0238">DNA-binding</keyword>
<dbReference type="CDD" id="cd00167">
    <property type="entry name" value="SANT"/>
    <property type="match status" value="2"/>
</dbReference>
<keyword evidence="8" id="KW-1185">Reference proteome</keyword>
<dbReference type="AlphaFoldDB" id="A2GGZ0"/>
<gene>
    <name evidence="7" type="ORF">TVAG_176670</name>
</gene>
<proteinExistence type="predicted"/>
<dbReference type="VEuPathDB" id="TrichDB:TVAGG3_0187210"/>
<dbReference type="STRING" id="5722.A2GGZ0"/>
<dbReference type="PANTHER" id="PTHR46621">
    <property type="entry name" value="SNRNA-ACTIVATING PROTEIN COMPLEX SUBUNIT 4"/>
    <property type="match status" value="1"/>
</dbReference>
<dbReference type="EMBL" id="DS115852">
    <property type="protein sequence ID" value="EAX83577.1"/>
    <property type="molecule type" value="Genomic_DNA"/>
</dbReference>
<dbReference type="SMART" id="SM00717">
    <property type="entry name" value="SANT"/>
    <property type="match status" value="2"/>
</dbReference>
<feature type="domain" description="Myb-like" evidence="5">
    <location>
        <begin position="50"/>
        <end position="101"/>
    </location>
</feature>
<evidence type="ECO:0000313" key="7">
    <source>
        <dbReference type="EMBL" id="EAX83577.1"/>
    </source>
</evidence>
<dbReference type="InterPro" id="IPR017930">
    <property type="entry name" value="Myb_dom"/>
</dbReference>
<feature type="domain" description="Myb-like" evidence="5">
    <location>
        <begin position="102"/>
        <end position="152"/>
    </location>
</feature>
<evidence type="ECO:0000256" key="1">
    <source>
        <dbReference type="ARBA" id="ARBA00023015"/>
    </source>
</evidence>
<evidence type="ECO:0000313" key="8">
    <source>
        <dbReference type="Proteomes" id="UP000001542"/>
    </source>
</evidence>
<dbReference type="KEGG" id="tva:4741208"/>
<accession>A2GGZ0</accession>
<reference evidence="7" key="1">
    <citation type="submission" date="2006-10" db="EMBL/GenBank/DDBJ databases">
        <authorList>
            <person name="Amadeo P."/>
            <person name="Zhao Q."/>
            <person name="Wortman J."/>
            <person name="Fraser-Liggett C."/>
            <person name="Carlton J."/>
        </authorList>
    </citation>
    <scope>NUCLEOTIDE SEQUENCE</scope>
    <source>
        <strain evidence="7">G3</strain>
    </source>
</reference>
<dbReference type="GO" id="GO:0000981">
    <property type="term" value="F:DNA-binding transcription factor activity, RNA polymerase II-specific"/>
    <property type="evidence" value="ECO:0000318"/>
    <property type="project" value="GO_Central"/>
</dbReference>
<keyword evidence="3" id="KW-0804">Transcription</keyword>
<feature type="domain" description="HTH myb-type" evidence="6">
    <location>
        <begin position="106"/>
        <end position="158"/>
    </location>
</feature>
<dbReference type="PROSITE" id="PS50090">
    <property type="entry name" value="MYB_LIKE"/>
    <property type="match status" value="2"/>
</dbReference>
<feature type="domain" description="HTH myb-type" evidence="6">
    <location>
        <begin position="50"/>
        <end position="105"/>
    </location>
</feature>
<dbReference type="PANTHER" id="PTHR46621:SF1">
    <property type="entry name" value="SNRNA-ACTIVATING PROTEIN COMPLEX SUBUNIT 4"/>
    <property type="match status" value="1"/>
</dbReference>
<protein>
    <submittedName>
        <fullName evidence="7">Myb-like DNA-binding domain containing protein</fullName>
    </submittedName>
</protein>
<dbReference type="InterPro" id="IPR001005">
    <property type="entry name" value="SANT/Myb"/>
</dbReference>
<name>A2GGZ0_TRIV3</name>
<evidence type="ECO:0000259" key="6">
    <source>
        <dbReference type="PROSITE" id="PS51294"/>
    </source>
</evidence>
<organism evidence="7 8">
    <name type="scientific">Trichomonas vaginalis (strain ATCC PRA-98 / G3)</name>
    <dbReference type="NCBI Taxonomy" id="412133"/>
    <lineage>
        <taxon>Eukaryota</taxon>
        <taxon>Metamonada</taxon>
        <taxon>Parabasalia</taxon>
        <taxon>Trichomonadida</taxon>
        <taxon>Trichomonadidae</taxon>
        <taxon>Trichomonas</taxon>
    </lineage>
</organism>
<dbReference type="Proteomes" id="UP000001542">
    <property type="component" value="Unassembled WGS sequence"/>
</dbReference>
<sequence>MELNPAFVPILNNMMANIQNKPITIPQNLNIHEIQNLIQQLPKVPQPIEKKATTHNKFTPDDDEKLKKLVVQLGIGQWRQIASIMGDRTARQCRDRWKNYLMPGVNTAPWTEYEDKLLEQKVNELGRKWSVIAKFFPGRTDINIKNRYASHTTKKFKDDEIIKPTVEQLAQQQAQ</sequence>
<dbReference type="GO" id="GO:0006355">
    <property type="term" value="P:regulation of DNA-templated transcription"/>
    <property type="evidence" value="ECO:0000318"/>
    <property type="project" value="GO_Central"/>
</dbReference>
<dbReference type="SUPFAM" id="SSF46689">
    <property type="entry name" value="Homeodomain-like"/>
    <property type="match status" value="1"/>
</dbReference>
<evidence type="ECO:0000256" key="4">
    <source>
        <dbReference type="ARBA" id="ARBA00023242"/>
    </source>
</evidence>
<keyword evidence="4" id="KW-0539">Nucleus</keyword>
<dbReference type="Pfam" id="PF00249">
    <property type="entry name" value="Myb_DNA-binding"/>
    <property type="match status" value="2"/>
</dbReference>
<reference evidence="7" key="2">
    <citation type="journal article" date="2007" name="Science">
        <title>Draft genome sequence of the sexually transmitted pathogen Trichomonas vaginalis.</title>
        <authorList>
            <person name="Carlton J.M."/>
            <person name="Hirt R.P."/>
            <person name="Silva J.C."/>
            <person name="Delcher A.L."/>
            <person name="Schatz M."/>
            <person name="Zhao Q."/>
            <person name="Wortman J.R."/>
            <person name="Bidwell S.L."/>
            <person name="Alsmark U.C.M."/>
            <person name="Besteiro S."/>
            <person name="Sicheritz-Ponten T."/>
            <person name="Noel C.J."/>
            <person name="Dacks J.B."/>
            <person name="Foster P.G."/>
            <person name="Simillion C."/>
            <person name="Van de Peer Y."/>
            <person name="Miranda-Saavedra D."/>
            <person name="Barton G.J."/>
            <person name="Westrop G.D."/>
            <person name="Mueller S."/>
            <person name="Dessi D."/>
            <person name="Fiori P.L."/>
            <person name="Ren Q."/>
            <person name="Paulsen I."/>
            <person name="Zhang H."/>
            <person name="Bastida-Corcuera F.D."/>
            <person name="Simoes-Barbosa A."/>
            <person name="Brown M.T."/>
            <person name="Hayes R.D."/>
            <person name="Mukherjee M."/>
            <person name="Okumura C.Y."/>
            <person name="Schneider R."/>
            <person name="Smith A.J."/>
            <person name="Vanacova S."/>
            <person name="Villalvazo M."/>
            <person name="Haas B.J."/>
            <person name="Pertea M."/>
            <person name="Feldblyum T.V."/>
            <person name="Utterback T.R."/>
            <person name="Shu C.L."/>
            <person name="Osoegawa K."/>
            <person name="de Jong P.J."/>
            <person name="Hrdy I."/>
            <person name="Horvathova L."/>
            <person name="Zubacova Z."/>
            <person name="Dolezal P."/>
            <person name="Malik S.B."/>
            <person name="Logsdon J.M. Jr."/>
            <person name="Henze K."/>
            <person name="Gupta A."/>
            <person name="Wang C.C."/>
            <person name="Dunne R.L."/>
            <person name="Upcroft J.A."/>
            <person name="Upcroft P."/>
            <person name="White O."/>
            <person name="Salzberg S.L."/>
            <person name="Tang P."/>
            <person name="Chiu C.-H."/>
            <person name="Lee Y.-S."/>
            <person name="Embley T.M."/>
            <person name="Coombs G.H."/>
            <person name="Mottram J.C."/>
            <person name="Tachezy J."/>
            <person name="Fraser-Liggett C.M."/>
            <person name="Johnson P.J."/>
        </authorList>
    </citation>
    <scope>NUCLEOTIDE SEQUENCE [LARGE SCALE GENOMIC DNA]</scope>
    <source>
        <strain evidence="7">G3</strain>
    </source>
</reference>
<dbReference type="eggNOG" id="KOG0048">
    <property type="taxonomic scope" value="Eukaryota"/>
</dbReference>
<dbReference type="InterPro" id="IPR051575">
    <property type="entry name" value="Myb-like_DNA-bd"/>
</dbReference>
<dbReference type="RefSeq" id="XP_001296507.1">
    <property type="nucleotide sequence ID" value="XM_001296506.1"/>
</dbReference>
<evidence type="ECO:0000256" key="3">
    <source>
        <dbReference type="ARBA" id="ARBA00023163"/>
    </source>
</evidence>
<dbReference type="SMR" id="A2GGZ0"/>
<dbReference type="InParanoid" id="A2GGZ0"/>
<dbReference type="GO" id="GO:0005634">
    <property type="term" value="C:nucleus"/>
    <property type="evidence" value="ECO:0000318"/>
    <property type="project" value="GO_Central"/>
</dbReference>